<keyword evidence="3 6" id="KW-0067">ATP-binding</keyword>
<organism evidence="6 7">
    <name type="scientific">Paenibacillus chondroitinus</name>
    <dbReference type="NCBI Taxonomy" id="59842"/>
    <lineage>
        <taxon>Bacteria</taxon>
        <taxon>Bacillati</taxon>
        <taxon>Bacillota</taxon>
        <taxon>Bacilli</taxon>
        <taxon>Bacillales</taxon>
        <taxon>Paenibacillaceae</taxon>
        <taxon>Paenibacillus</taxon>
    </lineage>
</organism>
<feature type="domain" description="HD-CE" evidence="5">
    <location>
        <begin position="42"/>
        <end position="362"/>
    </location>
</feature>
<sequence length="924" mass="107621">MTLLEELNSRSNNGNMSSKLFILAQEVTETVTDHLKLINQQLPEFDIHDASHSKKIIGNMEGLMRSEVIKRLSSYEIFLLYMSGYLHDCAMALPAWEHHLLRMTEGMVGFTSNDLVNPIANDGKVPYKLSKALDYIKSNSIKLYNSYEMIKSYIFLSQNENELHRDMAERLVEYQQFRNGYSEELKQKAETGSVKSYLEYSDLIRYEYIRVTHAQRVEKYVRNLSSLFQERIGGVWGEALAKDLAIICRSHGESLEYIKRLEVQAGYFGEETANLQFVAVMLRIADILHFSHDRAPKSLFAEKMIHSKESLLHWKAKFQGVNYTLDEVDGNGKIKIKYMAYCDEPSLYYFILEYLDWIDFEIGNYFLFYQDMQYNIQTSHLADKYKLQIANKVDRSQIKYDENSFMPVDNLSFTLNQKKILELLMGVGLYKNKFLCLRELYQNALDACRCMISMLDNRHGKIKGNIEFGLGQCIENNKTRTYLYCLDNGIGMTRETIVKYFLNIGNSFYKSKDFQQKNAAWGRNFKPTSQFGIGILSCFMIGDKLEITTKALTDDEKNGEIVRFSIDGPHEHFYYMKPDELDIEKIEQHGTLIKVFLNDDIIIFNDNIEQLDLAIHGQNKEIYRDKNIEFFNRWKNHLFYIIYDSIAIPNNNVDINIKMEGDKEASLEPWITPFDVIAYDISDIKLMYSDYRYFSDGYNPIDDYIRSKPFIDTRAVKITSEDVEYHYLFSLPLAGFSECDYRILLFEKALFKESTILVDGIAVGDYNRLKFDFNENRDLIRNGTIEFVEVPLTARDFARLEKIELKLFDARKLSRTAELILFGKIFMAEYVQVCETNVTVESKTFRELGSFGRESFNNNLPGFVVKADKWLGQYEEYDLVSSLWPVIPEKLYCSLNDDFEVVKIGERVKTVGNYGNSQIDKCVS</sequence>
<dbReference type="EMBL" id="JAROBY010000069">
    <property type="protein sequence ID" value="MEB4798110.1"/>
    <property type="molecule type" value="Genomic_DNA"/>
</dbReference>
<dbReference type="InterPro" id="IPR056471">
    <property type="entry name" value="HD-CE"/>
</dbReference>
<keyword evidence="2" id="KW-0547">Nucleotide-binding</keyword>
<gene>
    <name evidence="6" type="ORF">P5G65_29815</name>
</gene>
<evidence type="ECO:0000259" key="5">
    <source>
        <dbReference type="Pfam" id="PF24391"/>
    </source>
</evidence>
<evidence type="ECO:0000256" key="3">
    <source>
        <dbReference type="ARBA" id="ARBA00022840"/>
    </source>
</evidence>
<dbReference type="RefSeq" id="WP_164819805.1">
    <property type="nucleotide sequence ID" value="NZ_JAROBY010000069.1"/>
</dbReference>
<keyword evidence="4" id="KW-0143">Chaperone</keyword>
<evidence type="ECO:0000256" key="1">
    <source>
        <dbReference type="ARBA" id="ARBA00008239"/>
    </source>
</evidence>
<dbReference type="GO" id="GO:0005524">
    <property type="term" value="F:ATP binding"/>
    <property type="evidence" value="ECO:0007669"/>
    <property type="project" value="UniProtKB-KW"/>
</dbReference>
<comment type="similarity">
    <text evidence="1">Belongs to the heat shock protein 90 family.</text>
</comment>
<dbReference type="Proteomes" id="UP001355653">
    <property type="component" value="Unassembled WGS sequence"/>
</dbReference>
<evidence type="ECO:0000313" key="6">
    <source>
        <dbReference type="EMBL" id="MEB4798110.1"/>
    </source>
</evidence>
<dbReference type="InterPro" id="IPR020575">
    <property type="entry name" value="Hsp90_N"/>
</dbReference>
<evidence type="ECO:0000256" key="4">
    <source>
        <dbReference type="ARBA" id="ARBA00023186"/>
    </source>
</evidence>
<reference evidence="6 7" key="1">
    <citation type="submission" date="2023-03" db="EMBL/GenBank/DDBJ databases">
        <title>Bacillus Genome Sequencing.</title>
        <authorList>
            <person name="Dunlap C."/>
        </authorList>
    </citation>
    <scope>NUCLEOTIDE SEQUENCE [LARGE SCALE GENOMIC DNA]</scope>
    <source>
        <strain evidence="6 7">NRS-1351</strain>
    </source>
</reference>
<dbReference type="Gene3D" id="3.30.565.10">
    <property type="entry name" value="Histidine kinase-like ATPase, C-terminal domain"/>
    <property type="match status" value="1"/>
</dbReference>
<dbReference type="SUPFAM" id="SSF55874">
    <property type="entry name" value="ATPase domain of HSP90 chaperone/DNA topoisomerase II/histidine kinase"/>
    <property type="match status" value="1"/>
</dbReference>
<evidence type="ECO:0000313" key="7">
    <source>
        <dbReference type="Proteomes" id="UP001355653"/>
    </source>
</evidence>
<proteinExistence type="inferred from homology"/>
<protein>
    <submittedName>
        <fullName evidence="6">ATP-binding protein</fullName>
    </submittedName>
</protein>
<name>A0ABU6DLA6_9BACL</name>
<dbReference type="InterPro" id="IPR036890">
    <property type="entry name" value="HATPase_C_sf"/>
</dbReference>
<dbReference type="InterPro" id="IPR001404">
    <property type="entry name" value="Hsp90_fam"/>
</dbReference>
<dbReference type="PRINTS" id="PR00775">
    <property type="entry name" value="HEATSHOCK90"/>
</dbReference>
<dbReference type="Pfam" id="PF24391">
    <property type="entry name" value="HD-CE"/>
    <property type="match status" value="1"/>
</dbReference>
<dbReference type="PANTHER" id="PTHR11528">
    <property type="entry name" value="HEAT SHOCK PROTEIN 90 FAMILY MEMBER"/>
    <property type="match status" value="1"/>
</dbReference>
<evidence type="ECO:0000256" key="2">
    <source>
        <dbReference type="ARBA" id="ARBA00022741"/>
    </source>
</evidence>
<keyword evidence="7" id="KW-1185">Reference proteome</keyword>
<comment type="caution">
    <text evidence="6">The sequence shown here is derived from an EMBL/GenBank/DDBJ whole genome shotgun (WGS) entry which is preliminary data.</text>
</comment>
<accession>A0ABU6DLA6</accession>